<keyword evidence="13" id="KW-0472">Membrane</keyword>
<dbReference type="GO" id="GO:0020037">
    <property type="term" value="F:heme binding"/>
    <property type="evidence" value="ECO:0007669"/>
    <property type="project" value="InterPro"/>
</dbReference>
<dbReference type="GO" id="GO:0006082">
    <property type="term" value="P:organic acid metabolic process"/>
    <property type="evidence" value="ECO:0007669"/>
    <property type="project" value="TreeGrafter"/>
</dbReference>
<comment type="similarity">
    <text evidence="5">Belongs to the cytochrome P450 family.</text>
</comment>
<evidence type="ECO:0000256" key="14">
    <source>
        <dbReference type="PIRSR" id="PIRSR602401-1"/>
    </source>
</evidence>
<dbReference type="GO" id="GO:0016712">
    <property type="term" value="F:oxidoreductase activity, acting on paired donors, with incorporation or reduction of molecular oxygen, reduced flavin or flavoprotein as one donor, and incorporation of one atom of oxygen"/>
    <property type="evidence" value="ECO:0007669"/>
    <property type="project" value="TreeGrafter"/>
</dbReference>
<keyword evidence="12" id="KW-0503">Monooxygenase</keyword>
<keyword evidence="8" id="KW-0256">Endoplasmic reticulum</keyword>
<dbReference type="GO" id="GO:0008395">
    <property type="term" value="F:steroid hydroxylase activity"/>
    <property type="evidence" value="ECO:0007669"/>
    <property type="project" value="TreeGrafter"/>
</dbReference>
<evidence type="ECO:0000256" key="11">
    <source>
        <dbReference type="ARBA" id="ARBA00023004"/>
    </source>
</evidence>
<accession>A0A182ISM5</accession>
<dbReference type="PANTHER" id="PTHR24300:SF376">
    <property type="entry name" value="CYTOCHROME P450 15A1"/>
    <property type="match status" value="1"/>
</dbReference>
<dbReference type="VEuPathDB" id="VectorBase:AATE004707"/>
<evidence type="ECO:0000256" key="6">
    <source>
        <dbReference type="ARBA" id="ARBA00022617"/>
    </source>
</evidence>
<dbReference type="Gene3D" id="1.10.630.10">
    <property type="entry name" value="Cytochrome P450"/>
    <property type="match status" value="2"/>
</dbReference>
<evidence type="ECO:0000256" key="5">
    <source>
        <dbReference type="ARBA" id="ARBA00010617"/>
    </source>
</evidence>
<dbReference type="InterPro" id="IPR002401">
    <property type="entry name" value="Cyt_P450_E_grp-I"/>
</dbReference>
<comment type="cofactor">
    <cofactor evidence="1 14">
        <name>heme</name>
        <dbReference type="ChEBI" id="CHEBI:30413"/>
    </cofactor>
</comment>
<evidence type="ECO:0000256" key="2">
    <source>
        <dbReference type="ARBA" id="ARBA00003690"/>
    </source>
</evidence>
<reference evidence="15" key="1">
    <citation type="submission" date="2022-08" db="UniProtKB">
        <authorList>
            <consortium name="EnsemblMetazoa"/>
        </authorList>
    </citation>
    <scope>IDENTIFICATION</scope>
    <source>
        <strain evidence="15">EBRO</strain>
    </source>
</reference>
<dbReference type="Pfam" id="PF00067">
    <property type="entry name" value="p450"/>
    <property type="match status" value="2"/>
</dbReference>
<name>A0A182ISM5_ANOAO</name>
<evidence type="ECO:0000256" key="13">
    <source>
        <dbReference type="ARBA" id="ARBA00023136"/>
    </source>
</evidence>
<dbReference type="InterPro" id="IPR036396">
    <property type="entry name" value="Cyt_P450_sf"/>
</dbReference>
<keyword evidence="7 14" id="KW-0479">Metal-binding</keyword>
<keyword evidence="10" id="KW-0560">Oxidoreductase</keyword>
<comment type="function">
    <text evidence="2">May be involved in the metabolism of insect hormones and in the breakdown of synthetic insecticides.</text>
</comment>
<dbReference type="CDD" id="cd20651">
    <property type="entry name" value="CYP15A1-like"/>
    <property type="match status" value="1"/>
</dbReference>
<dbReference type="PANTHER" id="PTHR24300">
    <property type="entry name" value="CYTOCHROME P450 508A4-RELATED"/>
    <property type="match status" value="1"/>
</dbReference>
<keyword evidence="9" id="KW-0492">Microsome</keyword>
<evidence type="ECO:0000256" key="4">
    <source>
        <dbReference type="ARBA" id="ARBA00004406"/>
    </source>
</evidence>
<dbReference type="InterPro" id="IPR050182">
    <property type="entry name" value="Cytochrome_P450_fam2"/>
</dbReference>
<dbReference type="InterPro" id="IPR017972">
    <property type="entry name" value="Cyt_P450_CS"/>
</dbReference>
<dbReference type="SUPFAM" id="SSF48264">
    <property type="entry name" value="Cytochrome P450"/>
    <property type="match status" value="2"/>
</dbReference>
<dbReference type="EnsemblMetazoa" id="AATE004707-RA">
    <property type="protein sequence ID" value="AATE004707-PA.1"/>
    <property type="gene ID" value="AATE004707"/>
</dbReference>
<feature type="binding site" description="axial binding residue" evidence="14">
    <location>
        <position position="983"/>
    </location>
    <ligand>
        <name>heme</name>
        <dbReference type="ChEBI" id="CHEBI:30413"/>
    </ligand>
    <ligandPart>
        <name>Fe</name>
        <dbReference type="ChEBI" id="CHEBI:18248"/>
    </ligandPart>
</feature>
<dbReference type="PROSITE" id="PS00086">
    <property type="entry name" value="CYTOCHROME_P450"/>
    <property type="match status" value="2"/>
</dbReference>
<dbReference type="PRINTS" id="PR00463">
    <property type="entry name" value="EP450I"/>
</dbReference>
<evidence type="ECO:0000313" key="15">
    <source>
        <dbReference type="EnsemblMetazoa" id="AATE004707-PA.1"/>
    </source>
</evidence>
<sequence length="1038" mass="118933">MSLSMSLTDLMLTATVMLLVAYVIRYVRYRPSERFPPGPPRLPLLGSYPFLLAFNYRHLHRAAAKLSELYQSKLIGLYLGSVPAVVVNDYETVREVLRRSEFDGRPDLFLARLRDERFARRGIFFTDGDSWREQRKFFLKTLHDFGFGKRNDTVEEDLRGGLTDLIDLLRGGPKHEHEKAVVDERTGSALCPQVFFALFSNVLLRMLTATRLEREDQAVLFEVGKHSLAFHRQGDDYGLALSFVPWIRHILPEFSRYRLLREVNQKANGVIRALAENCEKTYDENNIRCFIDAYIRELHRGGSKISSGTDSFGFEYDQLIIGCADFLVPAFSAIPAKLGLILQRLVAHPDVVVKMYDELEQHVGTSRLPLLDDRANLPYCEAVVREGLRIDTLVPSGIPHVATVDTELAGFQIPEGTLIINGLDYINHQGDVFPEPNRFRPERFLGDDGKLSLELDKSIPFGAGRRVCAGENFARNALFLTVATLVQQFTISMEESPDPKQHLTGVIRTAPDFLIKFSALAGKMLVSTSMLLWSFAIALLLYRWLRVANKKPTNFPPGPEYSVPFLGDYGWMLVINASHLHKAAIKLGDFYRTKILGISLSRFPSIVVNDLAVAREVLNRREFDGRPDLYLARLRDKRFNRRGIFFTDGPAWKEQRWFILRYLRDFGFGRRFPEHEAEVNSELLSLIDLLRDGPKYAHEHTIMKDGYVKCPNVLFSCFANSFLQIVSGERFPREECDVLFNAGSNAMLFQRNGDDYGTILSFYPWMRHIYPFSRKFNTLREVSLRINEFIQSIIEKYLQTHDPNHVRCFLDLYFKQMEKCTPQEESFTFQLDQLVLGVVDFFFPAISGATTQMALLFERLLHSPHVVERMQQEIDDVVGHGRLPTLDDRPQLPFTEATLREGMRIDTLVPSGIAHRVQEDTTLQGYDLPKDTLVLIGMDAMHNQKEYWGDPECFRPDRFLDANGKLCLAKDLSLPFGAGKRLCAGETFARNLMFLTLAALMQNFNLRQPPSDLLPDLTKRITGVIISPRDYWLRFEPR</sequence>
<dbReference type="STRING" id="41427.A0A182ISM5"/>
<dbReference type="FunFam" id="1.10.630.10:FF:000238">
    <property type="entry name" value="Cytochrome P450 2A6"/>
    <property type="match status" value="1"/>
</dbReference>
<evidence type="ECO:0000256" key="10">
    <source>
        <dbReference type="ARBA" id="ARBA00023002"/>
    </source>
</evidence>
<evidence type="ECO:0000256" key="1">
    <source>
        <dbReference type="ARBA" id="ARBA00001971"/>
    </source>
</evidence>
<keyword evidence="6 14" id="KW-0349">Heme</keyword>
<dbReference type="InterPro" id="IPR001128">
    <property type="entry name" value="Cyt_P450"/>
</dbReference>
<evidence type="ECO:0000256" key="7">
    <source>
        <dbReference type="ARBA" id="ARBA00022723"/>
    </source>
</evidence>
<dbReference type="GO" id="GO:0005506">
    <property type="term" value="F:iron ion binding"/>
    <property type="evidence" value="ECO:0007669"/>
    <property type="project" value="InterPro"/>
</dbReference>
<dbReference type="AlphaFoldDB" id="A0A182ISM5"/>
<organism evidence="15">
    <name type="scientific">Anopheles atroparvus</name>
    <name type="common">European mosquito</name>
    <dbReference type="NCBI Taxonomy" id="41427"/>
    <lineage>
        <taxon>Eukaryota</taxon>
        <taxon>Metazoa</taxon>
        <taxon>Ecdysozoa</taxon>
        <taxon>Arthropoda</taxon>
        <taxon>Hexapoda</taxon>
        <taxon>Insecta</taxon>
        <taxon>Pterygota</taxon>
        <taxon>Neoptera</taxon>
        <taxon>Endopterygota</taxon>
        <taxon>Diptera</taxon>
        <taxon>Nematocera</taxon>
        <taxon>Culicoidea</taxon>
        <taxon>Culicidae</taxon>
        <taxon>Anophelinae</taxon>
        <taxon>Anopheles</taxon>
    </lineage>
</organism>
<evidence type="ECO:0000256" key="3">
    <source>
        <dbReference type="ARBA" id="ARBA00004174"/>
    </source>
</evidence>
<evidence type="ECO:0000256" key="9">
    <source>
        <dbReference type="ARBA" id="ARBA00022848"/>
    </source>
</evidence>
<keyword evidence="11 14" id="KW-0408">Iron</keyword>
<evidence type="ECO:0000256" key="8">
    <source>
        <dbReference type="ARBA" id="ARBA00022824"/>
    </source>
</evidence>
<comment type="subcellular location">
    <subcellularLocation>
        <location evidence="4">Endoplasmic reticulum membrane</location>
        <topology evidence="4">Peripheral membrane protein</topology>
    </subcellularLocation>
    <subcellularLocation>
        <location evidence="3">Microsome membrane</location>
        <topology evidence="3">Peripheral membrane protein</topology>
    </subcellularLocation>
</comment>
<dbReference type="GO" id="GO:0005789">
    <property type="term" value="C:endoplasmic reticulum membrane"/>
    <property type="evidence" value="ECO:0007669"/>
    <property type="project" value="UniProtKB-SubCell"/>
</dbReference>
<dbReference type="FunFam" id="1.10.630.10:FF:000094">
    <property type="entry name" value="cytochrome P450 2J6-like"/>
    <property type="match status" value="1"/>
</dbReference>
<protein>
    <submittedName>
        <fullName evidence="15">Uncharacterized protein</fullName>
    </submittedName>
</protein>
<evidence type="ECO:0000256" key="12">
    <source>
        <dbReference type="ARBA" id="ARBA00023033"/>
    </source>
</evidence>
<dbReference type="PRINTS" id="PR00385">
    <property type="entry name" value="P450"/>
</dbReference>
<proteinExistence type="inferred from homology"/>
<dbReference type="GO" id="GO:0006805">
    <property type="term" value="P:xenobiotic metabolic process"/>
    <property type="evidence" value="ECO:0007669"/>
    <property type="project" value="TreeGrafter"/>
</dbReference>